<dbReference type="Pfam" id="PF14977">
    <property type="entry name" value="FAM194"/>
    <property type="match status" value="1"/>
</dbReference>
<comment type="caution">
    <text evidence="2">The sequence shown here is derived from an EMBL/GenBank/DDBJ whole genome shotgun (WGS) entry which is preliminary data.</text>
</comment>
<dbReference type="PANTHER" id="PTHR23093:SF16">
    <property type="entry name" value="FAM194 C-TERMINAL DOMAIN-CONTAINING PROTEIN"/>
    <property type="match status" value="1"/>
</dbReference>
<name>A0A7J8FYV4_MOLMO</name>
<dbReference type="Proteomes" id="UP000550707">
    <property type="component" value="Unassembled WGS sequence"/>
</dbReference>
<gene>
    <name evidence="2" type="ORF">HJG59_008172</name>
</gene>
<organism evidence="2 3">
    <name type="scientific">Molossus molossus</name>
    <name type="common">Pallas' mastiff bat</name>
    <name type="synonym">Vespertilio molossus</name>
    <dbReference type="NCBI Taxonomy" id="27622"/>
    <lineage>
        <taxon>Eukaryota</taxon>
        <taxon>Metazoa</taxon>
        <taxon>Chordata</taxon>
        <taxon>Craniata</taxon>
        <taxon>Vertebrata</taxon>
        <taxon>Euteleostomi</taxon>
        <taxon>Mammalia</taxon>
        <taxon>Eutheria</taxon>
        <taxon>Laurasiatheria</taxon>
        <taxon>Chiroptera</taxon>
        <taxon>Yangochiroptera</taxon>
        <taxon>Molossidae</taxon>
        <taxon>Molossus</taxon>
    </lineage>
</organism>
<evidence type="ECO:0000313" key="2">
    <source>
        <dbReference type="EMBL" id="KAF6452826.1"/>
    </source>
</evidence>
<dbReference type="EMBL" id="JACASF010000010">
    <property type="protein sequence ID" value="KAF6452826.1"/>
    <property type="molecule type" value="Genomic_DNA"/>
</dbReference>
<proteinExistence type="predicted"/>
<evidence type="ECO:0000259" key="1">
    <source>
        <dbReference type="Pfam" id="PF14977"/>
    </source>
</evidence>
<dbReference type="PANTHER" id="PTHR23093">
    <property type="entry name" value="SIMILAR TO CHROMOSOME 3 OPEN READING FRAME 20"/>
    <property type="match status" value="1"/>
</dbReference>
<dbReference type="AlphaFoldDB" id="A0A7J8FYV4"/>
<reference evidence="2 3" key="1">
    <citation type="journal article" date="2020" name="Nature">
        <title>Six reference-quality genomes reveal evolution of bat adaptations.</title>
        <authorList>
            <person name="Jebb D."/>
            <person name="Huang Z."/>
            <person name="Pippel M."/>
            <person name="Hughes G.M."/>
            <person name="Lavrichenko K."/>
            <person name="Devanna P."/>
            <person name="Winkler S."/>
            <person name="Jermiin L.S."/>
            <person name="Skirmuntt E.C."/>
            <person name="Katzourakis A."/>
            <person name="Burkitt-Gray L."/>
            <person name="Ray D.A."/>
            <person name="Sullivan K.A.M."/>
            <person name="Roscito J.G."/>
            <person name="Kirilenko B.M."/>
            <person name="Davalos L.M."/>
            <person name="Corthals A.P."/>
            <person name="Power M.L."/>
            <person name="Jones G."/>
            <person name="Ransome R.D."/>
            <person name="Dechmann D.K.N."/>
            <person name="Locatelli A.G."/>
            <person name="Puechmaille S.J."/>
            <person name="Fedrigo O."/>
            <person name="Jarvis E.D."/>
            <person name="Hiller M."/>
            <person name="Vernes S.C."/>
            <person name="Myers E.W."/>
            <person name="Teeling E.C."/>
        </authorList>
    </citation>
    <scope>NUCLEOTIDE SEQUENCE [LARGE SCALE GENOMIC DNA]</scope>
    <source>
        <strain evidence="2">MMolMol1</strain>
        <tissue evidence="2">Muscle</tissue>
    </source>
</reference>
<sequence>MMFNQDGGMVISKTGNIIREWKWPLKGKLHEPVEISVNKFITVKISGRFTITLVYTWHPESLKLSLAPVKCKSFPPYFPEVSHLDSFRFLKYNIISASKFTSSNCPLLVQRHNVIPGIFLMYIQGKLLFANFIFNGYGTSAKDIQKQIVKTRGDYHMGYFLPNDFKIRAQPISCFGNVRYTSVKTETKQQ</sequence>
<keyword evidence="3" id="KW-1185">Reference proteome</keyword>
<protein>
    <recommendedName>
        <fullName evidence="1">FAM194 C-terminal domain-containing protein</fullName>
    </recommendedName>
</protein>
<feature type="domain" description="FAM194 C-terminal" evidence="1">
    <location>
        <begin position="2"/>
        <end position="68"/>
    </location>
</feature>
<dbReference type="InterPro" id="IPR029281">
    <property type="entry name" value="FAM194_C"/>
</dbReference>
<accession>A0A7J8FYV4</accession>
<evidence type="ECO:0000313" key="3">
    <source>
        <dbReference type="Proteomes" id="UP000550707"/>
    </source>
</evidence>